<dbReference type="AlphaFoldDB" id="M1CVZ0"/>
<evidence type="ECO:0000313" key="1">
    <source>
        <dbReference type="EnsemblPlants" id="PGSC0003DMT400075941"/>
    </source>
</evidence>
<dbReference type="Gramene" id="PGSC0003DMT400075941">
    <property type="protein sequence ID" value="PGSC0003DMT400075941"/>
    <property type="gene ID" value="PGSC0003DMG400029537"/>
</dbReference>
<dbReference type="Proteomes" id="UP000011115">
    <property type="component" value="Unassembled WGS sequence"/>
</dbReference>
<keyword evidence="2" id="KW-1185">Reference proteome</keyword>
<dbReference type="HOGENOM" id="CLU_2982869_0_0_1"/>
<reference evidence="1" key="2">
    <citation type="submission" date="2015-06" db="UniProtKB">
        <authorList>
            <consortium name="EnsemblPlants"/>
        </authorList>
    </citation>
    <scope>IDENTIFICATION</scope>
    <source>
        <strain evidence="1">DM1-3 516 R44</strain>
    </source>
</reference>
<name>M1CVZ0_SOLTU</name>
<proteinExistence type="predicted"/>
<accession>M1CVZ0</accession>
<dbReference type="PaxDb" id="4113-PGSC0003DMT400075941"/>
<dbReference type="EnsemblPlants" id="PGSC0003DMT400075941">
    <property type="protein sequence ID" value="PGSC0003DMT400075941"/>
    <property type="gene ID" value="PGSC0003DMG400029537"/>
</dbReference>
<sequence length="58" mass="6841">MGTCFVYYIKGRQWDSISTPAQACWMLRKVLESRTILEQVHSHSTDRMSLTRQIYTES</sequence>
<dbReference type="InParanoid" id="M1CVZ0"/>
<protein>
    <submittedName>
        <fullName evidence="1">Uncharacterized protein</fullName>
    </submittedName>
</protein>
<organism evidence="1 2">
    <name type="scientific">Solanum tuberosum</name>
    <name type="common">Potato</name>
    <dbReference type="NCBI Taxonomy" id="4113"/>
    <lineage>
        <taxon>Eukaryota</taxon>
        <taxon>Viridiplantae</taxon>
        <taxon>Streptophyta</taxon>
        <taxon>Embryophyta</taxon>
        <taxon>Tracheophyta</taxon>
        <taxon>Spermatophyta</taxon>
        <taxon>Magnoliopsida</taxon>
        <taxon>eudicotyledons</taxon>
        <taxon>Gunneridae</taxon>
        <taxon>Pentapetalae</taxon>
        <taxon>asterids</taxon>
        <taxon>lamiids</taxon>
        <taxon>Solanales</taxon>
        <taxon>Solanaceae</taxon>
        <taxon>Solanoideae</taxon>
        <taxon>Solaneae</taxon>
        <taxon>Solanum</taxon>
    </lineage>
</organism>
<reference evidence="2" key="1">
    <citation type="journal article" date="2011" name="Nature">
        <title>Genome sequence and analysis of the tuber crop potato.</title>
        <authorList>
            <consortium name="The Potato Genome Sequencing Consortium"/>
        </authorList>
    </citation>
    <scope>NUCLEOTIDE SEQUENCE [LARGE SCALE GENOMIC DNA]</scope>
    <source>
        <strain evidence="2">cv. DM1-3 516 R44</strain>
    </source>
</reference>
<evidence type="ECO:0000313" key="2">
    <source>
        <dbReference type="Proteomes" id="UP000011115"/>
    </source>
</evidence>